<organism evidence="3 4">
    <name type="scientific">Acrasis kona</name>
    <dbReference type="NCBI Taxonomy" id="1008807"/>
    <lineage>
        <taxon>Eukaryota</taxon>
        <taxon>Discoba</taxon>
        <taxon>Heterolobosea</taxon>
        <taxon>Tetramitia</taxon>
        <taxon>Eutetramitia</taxon>
        <taxon>Acrasidae</taxon>
        <taxon>Acrasis</taxon>
    </lineage>
</organism>
<evidence type="ECO:0000259" key="2">
    <source>
        <dbReference type="PROSITE" id="PS51203"/>
    </source>
</evidence>
<gene>
    <name evidence="3" type="ORF">AKO1_006645</name>
</gene>
<dbReference type="SUPFAM" id="SSF49764">
    <property type="entry name" value="HSP20-like chaperones"/>
    <property type="match status" value="1"/>
</dbReference>
<dbReference type="GO" id="GO:0051087">
    <property type="term" value="F:protein-folding chaperone binding"/>
    <property type="evidence" value="ECO:0007669"/>
    <property type="project" value="TreeGrafter"/>
</dbReference>
<dbReference type="InterPro" id="IPR045250">
    <property type="entry name" value="p23-like"/>
</dbReference>
<dbReference type="InterPro" id="IPR008978">
    <property type="entry name" value="HSP20-like_chaperone"/>
</dbReference>
<dbReference type="GO" id="GO:0051879">
    <property type="term" value="F:Hsp90 protein binding"/>
    <property type="evidence" value="ECO:0007669"/>
    <property type="project" value="InterPro"/>
</dbReference>
<dbReference type="GO" id="GO:0005829">
    <property type="term" value="C:cytosol"/>
    <property type="evidence" value="ECO:0007669"/>
    <property type="project" value="TreeGrafter"/>
</dbReference>
<dbReference type="GO" id="GO:0006457">
    <property type="term" value="P:protein folding"/>
    <property type="evidence" value="ECO:0007669"/>
    <property type="project" value="TreeGrafter"/>
</dbReference>
<evidence type="ECO:0000313" key="4">
    <source>
        <dbReference type="Proteomes" id="UP001431209"/>
    </source>
</evidence>
<name>A0AAW2ZLL5_9EUKA</name>
<dbReference type="Proteomes" id="UP001431209">
    <property type="component" value="Unassembled WGS sequence"/>
</dbReference>
<dbReference type="PROSITE" id="PS51203">
    <property type="entry name" value="CS"/>
    <property type="match status" value="1"/>
</dbReference>
<evidence type="ECO:0000256" key="1">
    <source>
        <dbReference type="ARBA" id="ARBA00025733"/>
    </source>
</evidence>
<dbReference type="GO" id="GO:0005634">
    <property type="term" value="C:nucleus"/>
    <property type="evidence" value="ECO:0007669"/>
    <property type="project" value="TreeGrafter"/>
</dbReference>
<dbReference type="GO" id="GO:0051131">
    <property type="term" value="P:chaperone-mediated protein complex assembly"/>
    <property type="evidence" value="ECO:0007669"/>
    <property type="project" value="TreeGrafter"/>
</dbReference>
<comment type="caution">
    <text evidence="3">The sequence shown here is derived from an EMBL/GenBank/DDBJ whole genome shotgun (WGS) entry which is preliminary data.</text>
</comment>
<keyword evidence="4" id="KW-1185">Reference proteome</keyword>
<dbReference type="InterPro" id="IPR007052">
    <property type="entry name" value="CS_dom"/>
</dbReference>
<dbReference type="EMBL" id="JAOPGA020001648">
    <property type="protein sequence ID" value="KAL0490174.1"/>
    <property type="molecule type" value="Genomic_DNA"/>
</dbReference>
<dbReference type="Gene3D" id="2.60.40.790">
    <property type="match status" value="1"/>
</dbReference>
<dbReference type="Pfam" id="PF04969">
    <property type="entry name" value="CS"/>
    <property type="match status" value="1"/>
</dbReference>
<dbReference type="PANTHER" id="PTHR22932:SF1">
    <property type="entry name" value="CO-CHAPERONE PROTEIN DAF-41"/>
    <property type="match status" value="1"/>
</dbReference>
<sequence>MSFYGYHLINRRDPGADGEKKQPHIVSNQVAVEVAPTVFWAQRKDRLYITVNLPGDAQADSLKFYATDNDFRIVCVYDANNLILPTDVTFTFFAPVHVGKSEYKQNKRSLVFNMIKKNAADEYWPRLFKSKDKKLWLNVDQEKITDEDEEHLDKYKWSGGVVIPNSNK</sequence>
<comment type="similarity">
    <text evidence="1">Belongs to the p23/wos2 family.</text>
</comment>
<evidence type="ECO:0000313" key="3">
    <source>
        <dbReference type="EMBL" id="KAL0490174.1"/>
    </source>
</evidence>
<accession>A0AAW2ZLL5</accession>
<reference evidence="3 4" key="1">
    <citation type="submission" date="2024-03" db="EMBL/GenBank/DDBJ databases">
        <title>The Acrasis kona genome and developmental transcriptomes reveal deep origins of eukaryotic multicellular pathways.</title>
        <authorList>
            <person name="Sheikh S."/>
            <person name="Fu C.-J."/>
            <person name="Brown M.W."/>
            <person name="Baldauf S.L."/>
        </authorList>
    </citation>
    <scope>NUCLEOTIDE SEQUENCE [LARGE SCALE GENOMIC DNA]</scope>
    <source>
        <strain evidence="3 4">ATCC MYA-3509</strain>
    </source>
</reference>
<protein>
    <recommendedName>
        <fullName evidence="2">CS domain-containing protein</fullName>
    </recommendedName>
</protein>
<proteinExistence type="inferred from homology"/>
<feature type="domain" description="CS" evidence="2">
    <location>
        <begin position="33"/>
        <end position="128"/>
    </location>
</feature>
<dbReference type="AlphaFoldDB" id="A0AAW2ZLL5"/>
<dbReference type="PANTHER" id="PTHR22932">
    <property type="entry name" value="TELOMERASE-BINDING PROTEIN P23 HSP90 CO-CHAPERONE"/>
    <property type="match status" value="1"/>
</dbReference>